<protein>
    <submittedName>
        <fullName evidence="1">Uncharacterized protein</fullName>
    </submittedName>
</protein>
<organism evidence="1 2">
    <name type="scientific">Megasphaera paucivorans</name>
    <dbReference type="NCBI Taxonomy" id="349095"/>
    <lineage>
        <taxon>Bacteria</taxon>
        <taxon>Bacillati</taxon>
        <taxon>Bacillota</taxon>
        <taxon>Negativicutes</taxon>
        <taxon>Veillonellales</taxon>
        <taxon>Veillonellaceae</taxon>
        <taxon>Megasphaera</taxon>
    </lineage>
</organism>
<name>A0A1H0BVP2_9FIRM</name>
<dbReference type="EMBL" id="FNHQ01000058">
    <property type="protein sequence ID" value="SDN49721.1"/>
    <property type="molecule type" value="Genomic_DNA"/>
</dbReference>
<accession>A0A1H0BVP2</accession>
<proteinExistence type="predicted"/>
<sequence>MILQIVKDTSHIFSMIVSSCFRKVVGKRILMIGLFVSMRLFEADAMVEMLMRMLNNI</sequence>
<reference evidence="1 2" key="1">
    <citation type="submission" date="2016-10" db="EMBL/GenBank/DDBJ databases">
        <authorList>
            <person name="de Groot N.N."/>
        </authorList>
    </citation>
    <scope>NUCLEOTIDE SEQUENCE [LARGE SCALE GENOMIC DNA]</scope>
    <source>
        <strain evidence="1 2">DSM 16981</strain>
    </source>
</reference>
<dbReference type="AlphaFoldDB" id="A0A1H0BVP2"/>
<keyword evidence="2" id="KW-1185">Reference proteome</keyword>
<gene>
    <name evidence="1" type="ORF">SAMN05660299_02804</name>
</gene>
<dbReference type="PROSITE" id="PS51257">
    <property type="entry name" value="PROKAR_LIPOPROTEIN"/>
    <property type="match status" value="1"/>
</dbReference>
<dbReference type="RefSeq" id="WP_176763015.1">
    <property type="nucleotide sequence ID" value="NZ_FNHQ01000058.1"/>
</dbReference>
<evidence type="ECO:0000313" key="2">
    <source>
        <dbReference type="Proteomes" id="UP000199309"/>
    </source>
</evidence>
<evidence type="ECO:0000313" key="1">
    <source>
        <dbReference type="EMBL" id="SDN49721.1"/>
    </source>
</evidence>
<dbReference type="Proteomes" id="UP000199309">
    <property type="component" value="Unassembled WGS sequence"/>
</dbReference>